<evidence type="ECO:0000259" key="1">
    <source>
        <dbReference type="Pfam" id="PF12571"/>
    </source>
</evidence>
<gene>
    <name evidence="2" type="ORF">PYE67_14145</name>
</gene>
<evidence type="ECO:0000313" key="3">
    <source>
        <dbReference type="Proteomes" id="UP001241226"/>
    </source>
</evidence>
<feature type="domain" description="Phage tail fibre protein N-terminal" evidence="1">
    <location>
        <begin position="8"/>
        <end position="148"/>
    </location>
</feature>
<evidence type="ECO:0000313" key="2">
    <source>
        <dbReference type="EMBL" id="WGK87261.1"/>
    </source>
</evidence>
<dbReference type="Proteomes" id="UP001241226">
    <property type="component" value="Chromosome 2"/>
</dbReference>
<dbReference type="Pfam" id="PF12571">
    <property type="entry name" value="Phage_tail_fib"/>
    <property type="match status" value="1"/>
</dbReference>
<reference evidence="2 3" key="1">
    <citation type="submission" date="2022-02" db="EMBL/GenBank/DDBJ databases">
        <title>Emergence and expansion in Europe of a Vibrio aestuarianus clonal complex pathogenic for oysters.</title>
        <authorList>
            <person name="Mesnil A."/>
            <person name="Travers M.-A."/>
        </authorList>
    </citation>
    <scope>NUCLEOTIDE SEQUENCE [LARGE SCALE GENOMIC DNA]</scope>
    <source>
        <strain evidence="2 3">U17</strain>
    </source>
</reference>
<accession>A0ABD7YQM0</accession>
<sequence length="514" mass="55726">MANQDTDLRCYLTNAGIAAENNSIQLGRKLPVKEMVFGSGLLADGSDPRLQTTMIKEEHAVPCGMLFDPESPTLLVFKSDLPADVGGFHIHEVAIRLEDGTLYGYARGKGDYKPTIEQGATDSVRYAVEMYTTNASIVECKIDLSKVYVDWEDLEVRIKAHKSEPEPHSQYHKAEEQRLICLDNYGHTAFVDGFDVTQQADPNKYKITPGVVYVGGLRAVLAGEVLQTITTKPNGIYIDVVRDGAALSAWENTLTIKVSTTPLNDYVDEAGRKHYVAKLAGINANGSVVDSRVKGGLGEHVANSDPHVQYAKDEDMIFHQNYSDAHPQYMKYGDSSASWASMVIGQPFPLIHLNNGVVTPPKDDTNFRFIKLSSNDQYNDGILINEIVTGTAPVLSVTAEINFQGSPLNGQRVELRNTSKLFSRAGENGGVIIGDTIRNITASMVGFLGENGVVAPSGTAGAFETVSSGVNGLISGATGSTSNYGFAFDASNVVPTADQNQPVHIEEAYYMRVF</sequence>
<dbReference type="InterPro" id="IPR022225">
    <property type="entry name" value="Phage_tail_fibre_N"/>
</dbReference>
<proteinExistence type="predicted"/>
<name>A0ABD7YQM0_9VIBR</name>
<dbReference type="EMBL" id="CP118712">
    <property type="protein sequence ID" value="WGK87261.1"/>
    <property type="molecule type" value="Genomic_DNA"/>
</dbReference>
<protein>
    <submittedName>
        <fullName evidence="2">Phage tail protein</fullName>
    </submittedName>
</protein>
<organism evidence="2 3">
    <name type="scientific">Vibrio aestuarianus</name>
    <dbReference type="NCBI Taxonomy" id="28171"/>
    <lineage>
        <taxon>Bacteria</taxon>
        <taxon>Pseudomonadati</taxon>
        <taxon>Pseudomonadota</taxon>
        <taxon>Gammaproteobacteria</taxon>
        <taxon>Vibrionales</taxon>
        <taxon>Vibrionaceae</taxon>
        <taxon>Vibrio</taxon>
    </lineage>
</organism>
<dbReference type="AlphaFoldDB" id="A0ABD7YQM0"/>
<dbReference type="RefSeq" id="WP_261927845.1">
    <property type="nucleotide sequence ID" value="NZ_CALYLG010000378.1"/>
</dbReference>